<dbReference type="CDD" id="cd00293">
    <property type="entry name" value="USP-like"/>
    <property type="match status" value="1"/>
</dbReference>
<dbReference type="Gene3D" id="3.30.200.20">
    <property type="entry name" value="Phosphorylase Kinase, domain 1"/>
    <property type="match status" value="1"/>
</dbReference>
<evidence type="ECO:0000256" key="6">
    <source>
        <dbReference type="PROSITE-ProRule" id="PRU10141"/>
    </source>
</evidence>
<dbReference type="PANTHER" id="PTHR47987">
    <property type="entry name" value="OS08G0249100 PROTEIN"/>
    <property type="match status" value="1"/>
</dbReference>
<dbReference type="InterPro" id="IPR011009">
    <property type="entry name" value="Kinase-like_dom_sf"/>
</dbReference>
<dbReference type="Gramene" id="ONK70525">
    <property type="protein sequence ID" value="ONK70525"/>
    <property type="gene ID" value="A4U43_C05F34620"/>
</dbReference>
<feature type="region of interest" description="Disordered" evidence="7">
    <location>
        <begin position="1"/>
        <end position="22"/>
    </location>
</feature>
<dbReference type="Gene3D" id="1.10.510.10">
    <property type="entry name" value="Transferase(Phosphotransferase) domain 1"/>
    <property type="match status" value="1"/>
</dbReference>
<dbReference type="Gene3D" id="3.40.50.620">
    <property type="entry name" value="HUPs"/>
    <property type="match status" value="1"/>
</dbReference>
<dbReference type="InterPro" id="IPR008271">
    <property type="entry name" value="Ser/Thr_kinase_AS"/>
</dbReference>
<protein>
    <recommendedName>
        <fullName evidence="8">Protein kinase domain-containing protein</fullName>
    </recommendedName>
</protein>
<keyword evidence="10" id="KW-1185">Reference proteome</keyword>
<dbReference type="PANTHER" id="PTHR47987:SF3">
    <property type="entry name" value="OS08G0249100 PROTEIN"/>
    <property type="match status" value="1"/>
</dbReference>
<dbReference type="SUPFAM" id="SSF52402">
    <property type="entry name" value="Adenine nucleotide alpha hydrolases-like"/>
    <property type="match status" value="1"/>
</dbReference>
<evidence type="ECO:0000313" key="9">
    <source>
        <dbReference type="EMBL" id="ONK70525.1"/>
    </source>
</evidence>
<feature type="binding site" evidence="6">
    <location>
        <position position="311"/>
    </location>
    <ligand>
        <name>ATP</name>
        <dbReference type="ChEBI" id="CHEBI:30616"/>
    </ligand>
</feature>
<keyword evidence="1" id="KW-0723">Serine/threonine-protein kinase</keyword>
<evidence type="ECO:0000256" key="2">
    <source>
        <dbReference type="ARBA" id="ARBA00022679"/>
    </source>
</evidence>
<evidence type="ECO:0000256" key="3">
    <source>
        <dbReference type="ARBA" id="ARBA00022741"/>
    </source>
</evidence>
<dbReference type="PROSITE" id="PS00108">
    <property type="entry name" value="PROTEIN_KINASE_ST"/>
    <property type="match status" value="1"/>
</dbReference>
<evidence type="ECO:0000313" key="10">
    <source>
        <dbReference type="Proteomes" id="UP000243459"/>
    </source>
</evidence>
<keyword evidence="3 6" id="KW-0547">Nucleotide-binding</keyword>
<dbReference type="InterPro" id="IPR046958">
    <property type="entry name" value="RBK1/2/STUNTED"/>
</dbReference>
<dbReference type="SUPFAM" id="SSF56112">
    <property type="entry name" value="Protein kinase-like (PK-like)"/>
    <property type="match status" value="1"/>
</dbReference>
<reference evidence="10" key="1">
    <citation type="journal article" date="2017" name="Nat. Commun.">
        <title>The asparagus genome sheds light on the origin and evolution of a young Y chromosome.</title>
        <authorList>
            <person name="Harkess A."/>
            <person name="Zhou J."/>
            <person name="Xu C."/>
            <person name="Bowers J.E."/>
            <person name="Van der Hulst R."/>
            <person name="Ayyampalayam S."/>
            <person name="Mercati F."/>
            <person name="Riccardi P."/>
            <person name="McKain M.R."/>
            <person name="Kakrana A."/>
            <person name="Tang H."/>
            <person name="Ray J."/>
            <person name="Groenendijk J."/>
            <person name="Arikit S."/>
            <person name="Mathioni S.M."/>
            <person name="Nakano M."/>
            <person name="Shan H."/>
            <person name="Telgmann-Rauber A."/>
            <person name="Kanno A."/>
            <person name="Yue Z."/>
            <person name="Chen H."/>
            <person name="Li W."/>
            <person name="Chen Y."/>
            <person name="Xu X."/>
            <person name="Zhang Y."/>
            <person name="Luo S."/>
            <person name="Chen H."/>
            <person name="Gao J."/>
            <person name="Mao Z."/>
            <person name="Pires J.C."/>
            <person name="Luo M."/>
            <person name="Kudrna D."/>
            <person name="Wing R.A."/>
            <person name="Meyers B.C."/>
            <person name="Yi K."/>
            <person name="Kong H."/>
            <person name="Lavrijsen P."/>
            <person name="Sunseri F."/>
            <person name="Falavigna A."/>
            <person name="Ye Y."/>
            <person name="Leebens-Mack J.H."/>
            <person name="Chen G."/>
        </authorList>
    </citation>
    <scope>NUCLEOTIDE SEQUENCE [LARGE SCALE GENOMIC DNA]</scope>
    <source>
        <strain evidence="10">cv. DH0086</strain>
    </source>
</reference>
<keyword evidence="4" id="KW-0418">Kinase</keyword>
<feature type="domain" description="Protein kinase" evidence="8">
    <location>
        <begin position="283"/>
        <end position="558"/>
    </location>
</feature>
<dbReference type="FunFam" id="1.10.510.10:FF:000423">
    <property type="entry name" value="Putative receptor-like serine/threonine-protein kinase"/>
    <property type="match status" value="1"/>
</dbReference>
<dbReference type="PROSITE" id="PS00107">
    <property type="entry name" value="PROTEIN_KINASE_ATP"/>
    <property type="match status" value="1"/>
</dbReference>
<dbReference type="OrthoDB" id="4062651at2759"/>
<dbReference type="InterPro" id="IPR017441">
    <property type="entry name" value="Protein_kinase_ATP_BS"/>
</dbReference>
<dbReference type="GO" id="GO:0004672">
    <property type="term" value="F:protein kinase activity"/>
    <property type="evidence" value="ECO:0007669"/>
    <property type="project" value="InterPro"/>
</dbReference>
<keyword evidence="2" id="KW-0808">Transferase</keyword>
<evidence type="ECO:0000259" key="8">
    <source>
        <dbReference type="PROSITE" id="PS50011"/>
    </source>
</evidence>
<proteinExistence type="predicted"/>
<evidence type="ECO:0000256" key="4">
    <source>
        <dbReference type="ARBA" id="ARBA00022777"/>
    </source>
</evidence>
<dbReference type="GO" id="GO:0005524">
    <property type="term" value="F:ATP binding"/>
    <property type="evidence" value="ECO:0007669"/>
    <property type="project" value="UniProtKB-UniRule"/>
</dbReference>
<dbReference type="InterPro" id="IPR000719">
    <property type="entry name" value="Prot_kinase_dom"/>
</dbReference>
<dbReference type="EMBL" id="CM007385">
    <property type="protein sequence ID" value="ONK70525.1"/>
    <property type="molecule type" value="Genomic_DNA"/>
</dbReference>
<dbReference type="PROSITE" id="PS50011">
    <property type="entry name" value="PROTEIN_KINASE_DOM"/>
    <property type="match status" value="1"/>
</dbReference>
<dbReference type="Pfam" id="PF07714">
    <property type="entry name" value="PK_Tyr_Ser-Thr"/>
    <property type="match status" value="1"/>
</dbReference>
<dbReference type="OMA" id="EVANYCY"/>
<dbReference type="SMART" id="SM00220">
    <property type="entry name" value="S_TKc"/>
    <property type="match status" value="1"/>
</dbReference>
<dbReference type="AlphaFoldDB" id="A0A5P1EWS0"/>
<dbReference type="FunFam" id="3.30.200.20:FF:000325">
    <property type="entry name" value="Putative receptor-like serine/threonine-protein kinase"/>
    <property type="match status" value="1"/>
</dbReference>
<evidence type="ECO:0000256" key="5">
    <source>
        <dbReference type="ARBA" id="ARBA00022840"/>
    </source>
</evidence>
<gene>
    <name evidence="9" type="ORF">A4U43_C05F34620</name>
</gene>
<keyword evidence="5 6" id="KW-0067">ATP-binding</keyword>
<accession>A0A5P1EWS0</accession>
<dbReference type="InterPro" id="IPR001245">
    <property type="entry name" value="Ser-Thr/Tyr_kinase_cat_dom"/>
</dbReference>
<sequence length="578" mass="65394">MDSVESSSSFSSSSSSSSSSSGEKILVGVSLDARTSSELLSWAVRVMARPNDTIIALHVLVGKEESRLKYDMSRFRRAKAFVISMLGEFSEICQTKQVKLEAKVKNSLSIGRGLVDEAAFLDANYLLTGGPSNQSQRDFFETAKYCFKHAPESCSVIAIGKQSTQNRDTELDPITYEGNQASSLRWTNIFTPKAKRDKRCSSIESVCEKTSPVTILDGPEEDGRDNNRSKIWRRLSFVKLLSPFFRSSLDLEEIDECSSNFEHQKPSWRCFSYEEISYATDNFHQDNIVGRGGYAEVFKGKLYNGQSVAVKRLTKENRDENKEREFLTELGIVGHVCHQNTVFLIGCCIENGLHLIFDFSPNGTLASALHGRNSKLLEWQMRYKIAVGIARGLHYLHKCCRRRIIHRDIKASNVLLGPDFEPQISDFGLAKWLPKQWTHHYVTPIEGTFGYLAPEYFMHGIVDEKTDVFAFGVLLLEIISGRRPVDSSRQSLLLWARPLIESGNIAELADSKLRGNFDKEQMHRLVLVASYCVRNSSIWRPSMTEVLKIFTDVNDPEAIESWRTTELQNEELDDCAII</sequence>
<feature type="compositionally biased region" description="Low complexity" evidence="7">
    <location>
        <begin position="1"/>
        <end position="21"/>
    </location>
</feature>
<organism evidence="9 10">
    <name type="scientific">Asparagus officinalis</name>
    <name type="common">Garden asparagus</name>
    <dbReference type="NCBI Taxonomy" id="4686"/>
    <lineage>
        <taxon>Eukaryota</taxon>
        <taxon>Viridiplantae</taxon>
        <taxon>Streptophyta</taxon>
        <taxon>Embryophyta</taxon>
        <taxon>Tracheophyta</taxon>
        <taxon>Spermatophyta</taxon>
        <taxon>Magnoliopsida</taxon>
        <taxon>Liliopsida</taxon>
        <taxon>Asparagales</taxon>
        <taxon>Asparagaceae</taxon>
        <taxon>Asparagoideae</taxon>
        <taxon>Asparagus</taxon>
    </lineage>
</organism>
<name>A0A5P1EWS0_ASPOF</name>
<evidence type="ECO:0000256" key="7">
    <source>
        <dbReference type="SAM" id="MobiDB-lite"/>
    </source>
</evidence>
<dbReference type="InterPro" id="IPR014729">
    <property type="entry name" value="Rossmann-like_a/b/a_fold"/>
</dbReference>
<evidence type="ECO:0000256" key="1">
    <source>
        <dbReference type="ARBA" id="ARBA00022527"/>
    </source>
</evidence>
<dbReference type="Proteomes" id="UP000243459">
    <property type="component" value="Chromosome 5"/>
</dbReference>